<dbReference type="InterPro" id="IPR013088">
    <property type="entry name" value="Znf_NHR/GATA"/>
</dbReference>
<feature type="non-terminal residue" evidence="19">
    <location>
        <position position="1"/>
    </location>
</feature>
<keyword evidence="8 16" id="KW-0805">Transcription regulation</keyword>
<keyword evidence="4" id="KW-0597">Phosphoprotein</keyword>
<protein>
    <recommendedName>
        <fullName evidence="2 16">Peroxisome proliferator-activated receptor gamma</fullName>
        <shortName evidence="16">PPAR-gamma</shortName>
    </recommendedName>
    <alternativeName>
        <fullName evidence="15 16">Nuclear receptor subfamily 1 group C member 3</fullName>
    </alternativeName>
</protein>
<dbReference type="InterPro" id="IPR003077">
    <property type="entry name" value="PPAR-gamma"/>
</dbReference>
<dbReference type="SUPFAM" id="SSF48508">
    <property type="entry name" value="Nuclear receptor ligand-binding domain"/>
    <property type="match status" value="1"/>
</dbReference>
<keyword evidence="10 16" id="KW-0238">DNA-binding</keyword>
<dbReference type="SMART" id="SM00430">
    <property type="entry name" value="HOLI"/>
    <property type="match status" value="1"/>
</dbReference>
<dbReference type="InterPro" id="IPR022590">
    <property type="entry name" value="PPARgamma_N"/>
</dbReference>
<dbReference type="GO" id="GO:0001227">
    <property type="term" value="F:DNA-binding transcription repressor activity, RNA polymerase II-specific"/>
    <property type="evidence" value="ECO:0007669"/>
    <property type="project" value="TreeGrafter"/>
</dbReference>
<evidence type="ECO:0000256" key="1">
    <source>
        <dbReference type="ARBA" id="ARBA00008092"/>
    </source>
</evidence>
<evidence type="ECO:0000256" key="6">
    <source>
        <dbReference type="ARBA" id="ARBA00022771"/>
    </source>
</evidence>
<keyword evidence="5 16" id="KW-0479">Metal-binding</keyword>
<feature type="domain" description="NR LBD" evidence="18">
    <location>
        <begin position="208"/>
        <end position="473"/>
    </location>
</feature>
<dbReference type="InterPro" id="IPR003074">
    <property type="entry name" value="1Cnucl_rcpt"/>
</dbReference>
<dbReference type="SUPFAM" id="SSF57716">
    <property type="entry name" value="Glucocorticoid receptor-like (DNA-binding domain)"/>
    <property type="match status" value="1"/>
</dbReference>
<dbReference type="Pfam" id="PF00104">
    <property type="entry name" value="Hormone_recep"/>
    <property type="match status" value="1"/>
</dbReference>
<feature type="non-terminal residue" evidence="19">
    <location>
        <position position="475"/>
    </location>
</feature>
<keyword evidence="20" id="KW-1185">Reference proteome</keyword>
<dbReference type="EMBL" id="VZRT01000711">
    <property type="protein sequence ID" value="NWW34719.1"/>
    <property type="molecule type" value="Genomic_DNA"/>
</dbReference>
<dbReference type="InterPro" id="IPR050234">
    <property type="entry name" value="Nuclear_hormone_rcpt_NR1"/>
</dbReference>
<comment type="function">
    <text evidence="16">Nuclear receptor that binds peroxisome proliferators such as hypolipidemic drugs and fatty acids. Once activated by a ligand, the nuclear receptor binds to DNA specific PPAR response elements (PPRE) and modulates the transcription of its target genes, such as acyl-CoA oxidase. It therefore controls the peroxisomal beta-oxidation pathway of fatty acids. Key regulator of adipocyte differentiation and glucose homeostasis. May play a role in the regulation of circadian rhythm.</text>
</comment>
<dbReference type="PROSITE" id="PS51030">
    <property type="entry name" value="NUCLEAR_REC_DBD_2"/>
    <property type="match status" value="1"/>
</dbReference>
<evidence type="ECO:0000256" key="16">
    <source>
        <dbReference type="RuleBase" id="RU364110"/>
    </source>
</evidence>
<comment type="similarity">
    <text evidence="1 16">Belongs to the nuclear hormone receptor family. NR1 subfamily.</text>
</comment>
<dbReference type="GO" id="GO:0008270">
    <property type="term" value="F:zinc ion binding"/>
    <property type="evidence" value="ECO:0007669"/>
    <property type="project" value="UniProtKB-KW"/>
</dbReference>
<comment type="subunit">
    <text evidence="16">Heterodimer with other nuclear receptors.</text>
</comment>
<dbReference type="SMART" id="SM00399">
    <property type="entry name" value="ZnF_C4"/>
    <property type="match status" value="1"/>
</dbReference>
<dbReference type="InterPro" id="IPR001628">
    <property type="entry name" value="Znf_hrmn_rcpt"/>
</dbReference>
<organism evidence="19 20">
    <name type="scientific">Panurus biarmicus</name>
    <name type="common">Bearded tit</name>
    <dbReference type="NCBI Taxonomy" id="181101"/>
    <lineage>
        <taxon>Eukaryota</taxon>
        <taxon>Metazoa</taxon>
        <taxon>Chordata</taxon>
        <taxon>Craniata</taxon>
        <taxon>Vertebrata</taxon>
        <taxon>Euteleostomi</taxon>
        <taxon>Archelosauria</taxon>
        <taxon>Archosauria</taxon>
        <taxon>Dinosauria</taxon>
        <taxon>Saurischia</taxon>
        <taxon>Theropoda</taxon>
        <taxon>Coelurosauria</taxon>
        <taxon>Aves</taxon>
        <taxon>Neognathae</taxon>
        <taxon>Neoaves</taxon>
        <taxon>Telluraves</taxon>
        <taxon>Australaves</taxon>
        <taxon>Passeriformes</taxon>
        <taxon>Sylvioidea</taxon>
        <taxon>Sylviidae</taxon>
        <taxon>Sylviidae incertae sedis</taxon>
        <taxon>Panurus</taxon>
    </lineage>
</organism>
<keyword evidence="3 16" id="KW-0963">Cytoplasm</keyword>
<reference evidence="19 20" key="1">
    <citation type="submission" date="2019-09" db="EMBL/GenBank/DDBJ databases">
        <title>Bird 10,000 Genomes (B10K) Project - Family phase.</title>
        <authorList>
            <person name="Zhang G."/>
        </authorList>
    </citation>
    <scope>NUCLEOTIDE SEQUENCE [LARGE SCALE GENOMIC DNA]</scope>
    <source>
        <strain evidence="19">B10K-DU-030-18</strain>
    </source>
</reference>
<evidence type="ECO:0000256" key="5">
    <source>
        <dbReference type="ARBA" id="ARBA00022723"/>
    </source>
</evidence>
<proteinExistence type="inferred from homology"/>
<dbReference type="InterPro" id="IPR001723">
    <property type="entry name" value="Nuclear_hrmn_rcpt"/>
</dbReference>
<dbReference type="GO" id="GO:0045923">
    <property type="term" value="P:positive regulation of fatty acid metabolic process"/>
    <property type="evidence" value="ECO:0007669"/>
    <property type="project" value="TreeGrafter"/>
</dbReference>
<dbReference type="FunFam" id="3.30.50.10:FF:000099">
    <property type="entry name" value="Peroxisome proliferator-activated receptor gamma"/>
    <property type="match status" value="1"/>
</dbReference>
<dbReference type="GO" id="GO:0030154">
    <property type="term" value="P:cell differentiation"/>
    <property type="evidence" value="ECO:0007669"/>
    <property type="project" value="TreeGrafter"/>
</dbReference>
<evidence type="ECO:0000256" key="3">
    <source>
        <dbReference type="ARBA" id="ARBA00022490"/>
    </source>
</evidence>
<dbReference type="InterPro" id="IPR000536">
    <property type="entry name" value="Nucl_hrmn_rcpt_lig-bd"/>
</dbReference>
<dbReference type="GO" id="GO:0009755">
    <property type="term" value="P:hormone-mediated signaling pathway"/>
    <property type="evidence" value="ECO:0007669"/>
    <property type="project" value="TreeGrafter"/>
</dbReference>
<keyword evidence="11 16" id="KW-0010">Activator</keyword>
<dbReference type="GO" id="GO:0045944">
    <property type="term" value="P:positive regulation of transcription by RNA polymerase II"/>
    <property type="evidence" value="ECO:0007669"/>
    <property type="project" value="TreeGrafter"/>
</dbReference>
<keyword evidence="12 16" id="KW-0804">Transcription</keyword>
<dbReference type="InterPro" id="IPR035500">
    <property type="entry name" value="NHR-like_dom_sf"/>
</dbReference>
<dbReference type="PRINTS" id="PR01291">
    <property type="entry name" value="PROXISOMPAGR"/>
</dbReference>
<accession>A0A7K6MDB7</accession>
<dbReference type="FunFam" id="1.10.565.10:FF:000017">
    <property type="entry name" value="Peroxisome proliferator-activated receptor gamma"/>
    <property type="match status" value="1"/>
</dbReference>
<dbReference type="GO" id="GO:0005737">
    <property type="term" value="C:cytoplasm"/>
    <property type="evidence" value="ECO:0007669"/>
    <property type="project" value="UniProtKB-SubCell"/>
</dbReference>
<dbReference type="PANTHER" id="PTHR24082">
    <property type="entry name" value="NUCLEAR HORMONE RECEPTOR"/>
    <property type="match status" value="1"/>
</dbReference>
<sequence>FLLFAGATMVDTEMPFWPMNFGISPVDLSAMDDHTHSFDIKPFTTVDFSSISSPHYEDLPLARAEQSGLDYKYDIKLQDCQSKLCLFSSVSLMSMLPSLPGTCVLWWVEKGQGGTGSFLHPFACFLCLLQGFFRRTIRLKLIYDRCDLNCRIHKKSRNKCQYCRFQKCLAVGMSHNAIRFGRMPQAEKEKLLAEISSDIDQLNPESADLRALAKHLYDSYIKSFPLTKAKARAILTGKTTDKSPFVIYDMNSLMMGEDQIKCKHVSPLQEENKEVAIRIFQRCQFRSVEAVQEITEFAKNIPGFVSLDLNDQVTLLKYGVHEIIYTLLASLMNKDGVLISDGQGFMTREFLKSLRKPFCDFMEPKFEFAVKFNALELDDSDLAIFIAVIILSGDRPGLLNVKPIEDIQDNLLQALELQLKLNHPESSQLFAKLLQKMTDLRQIVTEHVQLLQVIKKTETDMSLHPLLQEIYKDLY</sequence>
<name>A0A7K6MDB7_PANBI</name>
<dbReference type="GO" id="GO:0004879">
    <property type="term" value="F:nuclear receptor activity"/>
    <property type="evidence" value="ECO:0007669"/>
    <property type="project" value="InterPro"/>
</dbReference>
<keyword evidence="9 16" id="KW-0090">Biological rhythms</keyword>
<dbReference type="GO" id="GO:0010887">
    <property type="term" value="P:negative regulation of cholesterol storage"/>
    <property type="evidence" value="ECO:0007669"/>
    <property type="project" value="TreeGrafter"/>
</dbReference>
<comment type="subcellular location">
    <subcellularLocation>
        <location evidence="16">Cytoplasm</location>
    </subcellularLocation>
    <subcellularLocation>
        <location evidence="16">Nucleus</location>
    </subcellularLocation>
</comment>
<evidence type="ECO:0000256" key="10">
    <source>
        <dbReference type="ARBA" id="ARBA00023125"/>
    </source>
</evidence>
<dbReference type="Pfam" id="PF00105">
    <property type="entry name" value="zf-C4"/>
    <property type="match status" value="1"/>
</dbReference>
<evidence type="ECO:0000256" key="15">
    <source>
        <dbReference type="ARBA" id="ARBA00032721"/>
    </source>
</evidence>
<evidence type="ECO:0000256" key="8">
    <source>
        <dbReference type="ARBA" id="ARBA00023015"/>
    </source>
</evidence>
<dbReference type="GO" id="GO:0000978">
    <property type="term" value="F:RNA polymerase II cis-regulatory region sequence-specific DNA binding"/>
    <property type="evidence" value="ECO:0007669"/>
    <property type="project" value="TreeGrafter"/>
</dbReference>
<evidence type="ECO:0000259" key="17">
    <source>
        <dbReference type="PROSITE" id="PS51030"/>
    </source>
</evidence>
<evidence type="ECO:0000256" key="13">
    <source>
        <dbReference type="ARBA" id="ARBA00023170"/>
    </source>
</evidence>
<evidence type="ECO:0000256" key="12">
    <source>
        <dbReference type="ARBA" id="ARBA00023163"/>
    </source>
</evidence>
<feature type="domain" description="Nuclear receptor" evidence="17">
    <location>
        <begin position="100"/>
        <end position="180"/>
    </location>
</feature>
<dbReference type="GO" id="GO:0005634">
    <property type="term" value="C:nucleus"/>
    <property type="evidence" value="ECO:0007669"/>
    <property type="project" value="UniProtKB-SubCell"/>
</dbReference>
<evidence type="ECO:0000256" key="14">
    <source>
        <dbReference type="ARBA" id="ARBA00023242"/>
    </source>
</evidence>
<dbReference type="Gene3D" id="3.30.50.10">
    <property type="entry name" value="Erythroid Transcription Factor GATA-1, subunit A"/>
    <property type="match status" value="1"/>
</dbReference>
<evidence type="ECO:0000313" key="20">
    <source>
        <dbReference type="Proteomes" id="UP000545574"/>
    </source>
</evidence>
<dbReference type="Pfam" id="PF12577">
    <property type="entry name" value="PPARgamma_N"/>
    <property type="match status" value="1"/>
</dbReference>
<comment type="caution">
    <text evidence="19">The sequence shown here is derived from an EMBL/GenBank/DDBJ whole genome shotgun (WGS) entry which is preliminary data.</text>
</comment>
<dbReference type="Proteomes" id="UP000545574">
    <property type="component" value="Unassembled WGS sequence"/>
</dbReference>
<evidence type="ECO:0000256" key="2">
    <source>
        <dbReference type="ARBA" id="ARBA00018974"/>
    </source>
</evidence>
<dbReference type="GO" id="GO:0048511">
    <property type="term" value="P:rhythmic process"/>
    <property type="evidence" value="ECO:0007669"/>
    <property type="project" value="UniProtKB-KW"/>
</dbReference>
<keyword evidence="6 16" id="KW-0863">Zinc-finger</keyword>
<keyword evidence="7 16" id="KW-0862">Zinc</keyword>
<keyword evidence="14 16" id="KW-0539">Nucleus</keyword>
<evidence type="ECO:0000256" key="11">
    <source>
        <dbReference type="ARBA" id="ARBA00023159"/>
    </source>
</evidence>
<evidence type="ECO:0000313" key="19">
    <source>
        <dbReference type="EMBL" id="NWW34719.1"/>
    </source>
</evidence>
<evidence type="ECO:0000256" key="4">
    <source>
        <dbReference type="ARBA" id="ARBA00022553"/>
    </source>
</evidence>
<gene>
    <name evidence="19" type="primary">Pparg</name>
    <name evidence="16" type="synonym">PPARG</name>
    <name evidence="19" type="ORF">PANBIA_R10150</name>
</gene>
<dbReference type="CDD" id="cd06932">
    <property type="entry name" value="NR_LBD_PPAR"/>
    <property type="match status" value="1"/>
</dbReference>
<dbReference type="GO" id="GO:0006631">
    <property type="term" value="P:fatty acid metabolic process"/>
    <property type="evidence" value="ECO:0007669"/>
    <property type="project" value="TreeGrafter"/>
</dbReference>
<dbReference type="PANTHER" id="PTHR24082:SF488">
    <property type="entry name" value="PEROXISOME PROLIFERATOR-ACTIVATED RECEPTOR GAMMA"/>
    <property type="match status" value="1"/>
</dbReference>
<dbReference type="AlphaFoldDB" id="A0A7K6MDB7"/>
<keyword evidence="13 16" id="KW-0675">Receptor</keyword>
<evidence type="ECO:0000256" key="7">
    <source>
        <dbReference type="ARBA" id="ARBA00022833"/>
    </source>
</evidence>
<dbReference type="Gene3D" id="1.10.565.10">
    <property type="entry name" value="Retinoid X Receptor"/>
    <property type="match status" value="1"/>
</dbReference>
<evidence type="ECO:0000256" key="9">
    <source>
        <dbReference type="ARBA" id="ARBA00023108"/>
    </source>
</evidence>
<dbReference type="PROSITE" id="PS51843">
    <property type="entry name" value="NR_LBD"/>
    <property type="match status" value="1"/>
</dbReference>
<evidence type="ECO:0000259" key="18">
    <source>
        <dbReference type="PROSITE" id="PS51843"/>
    </source>
</evidence>
<dbReference type="PRINTS" id="PR00398">
    <property type="entry name" value="STRDHORMONER"/>
</dbReference>
<dbReference type="GO" id="GO:0050728">
    <property type="term" value="P:negative regulation of inflammatory response"/>
    <property type="evidence" value="ECO:0007669"/>
    <property type="project" value="TreeGrafter"/>
</dbReference>
<dbReference type="PRINTS" id="PR01288">
    <property type="entry name" value="PROXISOMEPAR"/>
</dbReference>